<evidence type="ECO:0000313" key="2">
    <source>
        <dbReference type="Proteomes" id="UP000663852"/>
    </source>
</evidence>
<comment type="caution">
    <text evidence="1">The sequence shown here is derived from an EMBL/GenBank/DDBJ whole genome shotgun (WGS) entry which is preliminary data.</text>
</comment>
<organism evidence="1 2">
    <name type="scientific">Adineta ricciae</name>
    <name type="common">Rotifer</name>
    <dbReference type="NCBI Taxonomy" id="249248"/>
    <lineage>
        <taxon>Eukaryota</taxon>
        <taxon>Metazoa</taxon>
        <taxon>Spiralia</taxon>
        <taxon>Gnathifera</taxon>
        <taxon>Rotifera</taxon>
        <taxon>Eurotatoria</taxon>
        <taxon>Bdelloidea</taxon>
        <taxon>Adinetida</taxon>
        <taxon>Adinetidae</taxon>
        <taxon>Adineta</taxon>
    </lineage>
</organism>
<proteinExistence type="predicted"/>
<name>A0A815SAW1_ADIRI</name>
<evidence type="ECO:0000313" key="1">
    <source>
        <dbReference type="EMBL" id="CAF1489536.1"/>
    </source>
</evidence>
<reference evidence="1" key="1">
    <citation type="submission" date="2021-02" db="EMBL/GenBank/DDBJ databases">
        <authorList>
            <person name="Nowell W R."/>
        </authorList>
    </citation>
    <scope>NUCLEOTIDE SEQUENCE</scope>
</reference>
<accession>A0A815SAW1</accession>
<dbReference type="AlphaFoldDB" id="A0A815SAW1"/>
<dbReference type="EMBL" id="CAJNOJ010000580">
    <property type="protein sequence ID" value="CAF1489536.1"/>
    <property type="molecule type" value="Genomic_DNA"/>
</dbReference>
<dbReference type="Proteomes" id="UP000663852">
    <property type="component" value="Unassembled WGS sequence"/>
</dbReference>
<protein>
    <submittedName>
        <fullName evidence="1">Uncharacterized protein</fullName>
    </submittedName>
</protein>
<gene>
    <name evidence="1" type="ORF">EDS130_LOCUS41937</name>
</gene>
<sequence length="76" mass="9258">MYCYSTLTRDTLINHNQKHIKLLWKGRIIFYRCRWSTSLLTYVEQKKQASIFFLEKGFFCTKILFKLPVKRSAKNY</sequence>